<dbReference type="SMART" id="SM00387">
    <property type="entry name" value="HATPase_c"/>
    <property type="match status" value="1"/>
</dbReference>
<dbReference type="RefSeq" id="WP_252664280.1">
    <property type="nucleotide sequence ID" value="NZ_CP098611.1"/>
</dbReference>
<dbReference type="PANTHER" id="PTHR43156:SF2">
    <property type="entry name" value="STAGE II SPORULATION PROTEIN E"/>
    <property type="match status" value="1"/>
</dbReference>
<comment type="catalytic activity">
    <reaction evidence="1">
        <text>ATP + protein L-histidine = ADP + protein N-phospho-L-histidine.</text>
        <dbReference type="EC" id="2.7.13.3"/>
    </reaction>
</comment>
<dbReference type="PROSITE" id="PS50109">
    <property type="entry name" value="HIS_KIN"/>
    <property type="match status" value="1"/>
</dbReference>
<dbReference type="PRINTS" id="PR00344">
    <property type="entry name" value="BCTRLSENSOR"/>
</dbReference>
<dbReference type="InterPro" id="IPR004358">
    <property type="entry name" value="Sig_transdc_His_kin-like_C"/>
</dbReference>
<reference evidence="8" key="1">
    <citation type="submission" date="2022-06" db="EMBL/GenBank/DDBJ databases">
        <title>Genome sequence of Phormidium yuhuli AB48 isolated from an industrial photobioreactor environment.</title>
        <authorList>
            <person name="Qiu Y."/>
            <person name="Noonan A.J.C."/>
            <person name="Dofher K."/>
            <person name="Koch M."/>
            <person name="Kieft B."/>
            <person name="Lin X."/>
            <person name="Ziels R.M."/>
            <person name="Hallam S.J."/>
        </authorList>
    </citation>
    <scope>NUCLEOTIDE SEQUENCE</scope>
    <source>
        <strain evidence="8">AB48</strain>
    </source>
</reference>
<name>A0ABY5ASK9_9CYAN</name>
<dbReference type="Proteomes" id="UP001056708">
    <property type="component" value="Chromosome"/>
</dbReference>
<dbReference type="InterPro" id="IPR036890">
    <property type="entry name" value="HATPase_C_sf"/>
</dbReference>
<evidence type="ECO:0000256" key="2">
    <source>
        <dbReference type="ARBA" id="ARBA00012438"/>
    </source>
</evidence>
<evidence type="ECO:0000256" key="1">
    <source>
        <dbReference type="ARBA" id="ARBA00000085"/>
    </source>
</evidence>
<keyword evidence="6" id="KW-0175">Coiled coil</keyword>
<dbReference type="InterPro" id="IPR029016">
    <property type="entry name" value="GAF-like_dom_sf"/>
</dbReference>
<evidence type="ECO:0000256" key="6">
    <source>
        <dbReference type="SAM" id="Coils"/>
    </source>
</evidence>
<dbReference type="PANTHER" id="PTHR43156">
    <property type="entry name" value="STAGE II SPORULATION PROTEIN E-RELATED"/>
    <property type="match status" value="1"/>
</dbReference>
<proteinExistence type="predicted"/>
<dbReference type="InterPro" id="IPR003018">
    <property type="entry name" value="GAF"/>
</dbReference>
<dbReference type="InterPro" id="IPR003594">
    <property type="entry name" value="HATPase_dom"/>
</dbReference>
<dbReference type="SMART" id="SM00065">
    <property type="entry name" value="GAF"/>
    <property type="match status" value="5"/>
</dbReference>
<dbReference type="Pfam" id="PF01590">
    <property type="entry name" value="GAF"/>
    <property type="match status" value="2"/>
</dbReference>
<gene>
    <name evidence="8" type="ORF">NEA10_05655</name>
</gene>
<keyword evidence="5" id="KW-0902">Two-component regulatory system</keyword>
<dbReference type="SUPFAM" id="SSF55781">
    <property type="entry name" value="GAF domain-like"/>
    <property type="match status" value="5"/>
</dbReference>
<keyword evidence="9" id="KW-1185">Reference proteome</keyword>
<sequence length="1128" mass="127822">MTASNSPQPQSEESLQTRAFRIIASLNKNLKRHPNQSGILQYVLSHVYDLTQSPNIYCVLKHRLQDKLELGAFWENGQEIKPQDDEAQEIIQQIGTTLIQKVIQDQQSLYLRDPEAIRDYEESQGQNLRLCSRGQSWLGVPMTTVDHTLGVLIVQDLEQANAYREELVDILDVIGDVAASAIDYDRLHDRVTIIGEVEQELTQLQADSEAELLGKIYKKLAEIGDIDIKNLSIILYNKLKINNAFQIVISRGKVQDLENSIEQKQLLSTLNQDVLVKIIEDKTPRLRINNEFKKLSIDDIPDNESASWMAVPMRIQGRAIGVFIVEDPDRATPEAVYNKNDAEFLDILSDQAANAIYRFRSQQSSKVLAEIENELSNQTDLSQDKVFGILKERGSDLVDVYNLSVFLYDADQEGFDIALAYRQGEELNISESVIAQEVWSNSPEPVLRTVLDNQNALILKTRQEVQQYFLVEDADRDIPKSWLGVPMRAGNQVIGVFATYHMKREGVYHEDDARLLDELSDSVALALENVKLAERDRQNFNQRISNLEKLGDIYEEVRQSSLESVMSKILETAKEFTGADYADVWLYHKKDNKIKLESQCGGRVNLDYKNDAISLAPSNPRKGIAGYVFQSKHMYYAPDVTQGKDPHYIEVSPETRSELVVPLIFRSEVLGVLNLESREENGFSEHEQKLAKTLADSAAVAIETSESEEEQNKFYQDLLEELIRFVTSDSPQNTEAIAAYIHGEASNLMDTDNMYFATYDETTDLVEFIMVYVKGKEIEPYLSKEYSSRKLSEGRGKTEEIIRTKMTIRHTSKESLDWYSTEGHDYTKKYNACPWLGVPILLTKEKEAKCLGVIATFSTRDKDKTYTENEQRILENLARWAAITMHNSQIAEKVAKQQNVLTRSLVAQDFIHRLNSIAGTIPIWLQLLEMELQVAESLNISKCQSCIQSCQDEFQNLLIQVNQLKDPEPEQVINLNTLLSSLLTEIEILHHQDLTQGIVMLERDFPESLKFIRGSASLIANSFEVILKNGIEAILEKGQGILRVQAQNLNTDTVKVTIQDTGVGLPKELQSRVFTPFFTVKPMGIGYGLWRAKTVFENMGGKISFESELGVQTQVSVTLPAAKVSDQT</sequence>
<evidence type="ECO:0000256" key="4">
    <source>
        <dbReference type="ARBA" id="ARBA00022801"/>
    </source>
</evidence>
<evidence type="ECO:0000313" key="9">
    <source>
        <dbReference type="Proteomes" id="UP001056708"/>
    </source>
</evidence>
<dbReference type="Pfam" id="PF13185">
    <property type="entry name" value="GAF_2"/>
    <property type="match status" value="2"/>
</dbReference>
<evidence type="ECO:0000313" key="8">
    <source>
        <dbReference type="EMBL" id="USR92209.1"/>
    </source>
</evidence>
<evidence type="ECO:0000256" key="3">
    <source>
        <dbReference type="ARBA" id="ARBA00022777"/>
    </source>
</evidence>
<accession>A0ABY5ASK9</accession>
<protein>
    <recommendedName>
        <fullName evidence="2">histidine kinase</fullName>
        <ecNumber evidence="2">2.7.13.3</ecNumber>
    </recommendedName>
</protein>
<dbReference type="Pfam" id="PF02518">
    <property type="entry name" value="HATPase_c"/>
    <property type="match status" value="1"/>
</dbReference>
<keyword evidence="4" id="KW-0378">Hydrolase</keyword>
<dbReference type="Gene3D" id="3.30.450.40">
    <property type="match status" value="5"/>
</dbReference>
<organism evidence="8 9">
    <name type="scientific">Phormidium yuhuli AB48</name>
    <dbReference type="NCBI Taxonomy" id="2940671"/>
    <lineage>
        <taxon>Bacteria</taxon>
        <taxon>Bacillati</taxon>
        <taxon>Cyanobacteriota</taxon>
        <taxon>Cyanophyceae</taxon>
        <taxon>Oscillatoriophycideae</taxon>
        <taxon>Oscillatoriales</taxon>
        <taxon>Oscillatoriaceae</taxon>
        <taxon>Phormidium</taxon>
        <taxon>Phormidium yuhuli</taxon>
    </lineage>
</organism>
<dbReference type="EC" id="2.7.13.3" evidence="2"/>
<keyword evidence="3" id="KW-0808">Transferase</keyword>
<feature type="domain" description="Histidine kinase" evidence="7">
    <location>
        <begin position="909"/>
        <end position="1123"/>
    </location>
</feature>
<dbReference type="InterPro" id="IPR005467">
    <property type="entry name" value="His_kinase_dom"/>
</dbReference>
<feature type="coiled-coil region" evidence="6">
    <location>
        <begin position="516"/>
        <end position="550"/>
    </location>
</feature>
<dbReference type="Gene3D" id="3.30.565.10">
    <property type="entry name" value="Histidine kinase-like ATPase, C-terminal domain"/>
    <property type="match status" value="1"/>
</dbReference>
<dbReference type="SUPFAM" id="SSF55874">
    <property type="entry name" value="ATPase domain of HSP90 chaperone/DNA topoisomerase II/histidine kinase"/>
    <property type="match status" value="1"/>
</dbReference>
<evidence type="ECO:0000259" key="7">
    <source>
        <dbReference type="PROSITE" id="PS50109"/>
    </source>
</evidence>
<dbReference type="EMBL" id="CP098611">
    <property type="protein sequence ID" value="USR92209.1"/>
    <property type="molecule type" value="Genomic_DNA"/>
</dbReference>
<keyword evidence="3" id="KW-0418">Kinase</keyword>
<evidence type="ECO:0000256" key="5">
    <source>
        <dbReference type="ARBA" id="ARBA00023012"/>
    </source>
</evidence>
<dbReference type="InterPro" id="IPR052016">
    <property type="entry name" value="Bact_Sigma-Reg"/>
</dbReference>